<dbReference type="InterPro" id="IPR020422">
    <property type="entry name" value="TYR_PHOSPHATASE_DUAL_dom"/>
</dbReference>
<dbReference type="CDD" id="cd14568">
    <property type="entry name" value="DSP_MKP_classIII"/>
    <property type="match status" value="1"/>
</dbReference>
<evidence type="ECO:0000256" key="5">
    <source>
        <dbReference type="ARBA" id="ARBA00013064"/>
    </source>
</evidence>
<comment type="function">
    <text evidence="13">Has phosphatase activity with synthetic phosphatase substrates and negatively regulates mitogen-activated protein kinase activity, presumably by catalysing their dephosphorylation. Expected to display protein phosphatase activity toward phosphotyrosine, phosphoserine and phosphothreonine residues.</text>
</comment>
<reference evidence="20" key="1">
    <citation type="submission" date="2025-08" db="UniProtKB">
        <authorList>
            <consortium name="RefSeq"/>
        </authorList>
    </citation>
    <scope>IDENTIFICATION</scope>
    <source>
        <tissue evidence="20">Sperm</tissue>
    </source>
</reference>
<feature type="compositionally biased region" description="Pro residues" evidence="15">
    <location>
        <begin position="523"/>
        <end position="543"/>
    </location>
</feature>
<dbReference type="PROSITE" id="PS50206">
    <property type="entry name" value="RHODANESE_3"/>
    <property type="match status" value="1"/>
</dbReference>
<evidence type="ECO:0000256" key="7">
    <source>
        <dbReference type="ARBA" id="ARBA00022490"/>
    </source>
</evidence>
<feature type="domain" description="Tyrosine-protein phosphatase" evidence="16">
    <location>
        <begin position="164"/>
        <end position="306"/>
    </location>
</feature>
<dbReference type="InterPro" id="IPR000387">
    <property type="entry name" value="Tyr_Pase_dom"/>
</dbReference>
<evidence type="ECO:0000256" key="10">
    <source>
        <dbReference type="ARBA" id="ARBA00023242"/>
    </source>
</evidence>
<keyword evidence="8" id="KW-0378">Hydrolase</keyword>
<evidence type="ECO:0000256" key="8">
    <source>
        <dbReference type="ARBA" id="ARBA00022801"/>
    </source>
</evidence>
<feature type="compositionally biased region" description="Low complexity" evidence="15">
    <location>
        <begin position="544"/>
        <end position="554"/>
    </location>
</feature>
<evidence type="ECO:0000256" key="14">
    <source>
        <dbReference type="ARBA" id="ARBA00073917"/>
    </source>
</evidence>
<keyword evidence="19" id="KW-1185">Reference proteome</keyword>
<evidence type="ECO:0000256" key="1">
    <source>
        <dbReference type="ARBA" id="ARBA00004123"/>
    </source>
</evidence>
<dbReference type="GO" id="GO:0004722">
    <property type="term" value="F:protein serine/threonine phosphatase activity"/>
    <property type="evidence" value="ECO:0007669"/>
    <property type="project" value="UniProtKB-EC"/>
</dbReference>
<dbReference type="InterPro" id="IPR029021">
    <property type="entry name" value="Prot-tyrosine_phosphatase-like"/>
</dbReference>
<name>A0AAJ7U0J1_PETMA</name>
<feature type="region of interest" description="Disordered" evidence="15">
    <location>
        <begin position="320"/>
        <end position="396"/>
    </location>
</feature>
<evidence type="ECO:0000259" key="16">
    <source>
        <dbReference type="PROSITE" id="PS50054"/>
    </source>
</evidence>
<keyword evidence="7" id="KW-0963">Cytoplasm</keyword>
<evidence type="ECO:0000256" key="13">
    <source>
        <dbReference type="ARBA" id="ARBA00053881"/>
    </source>
</evidence>
<sequence>MVGGKVVGPRPMEADALAAVLRRRDSRSTLIVDSRPFVEFASSHIVGAVNVGSSTLVKRRLQQDRVSVRELVQHAAQVDTTECRSVVVYDQSTRDVRRLAPDHFVCVLLAKLERTFPGVALLTGGFAAFSACFPGLVEVARPPAPLPSSISQPCLSSSSSCSLGPTCILPHLYLGSQRDVLDRGLMLQTGIAYVLNASTSCPRPDWLPESRFMRVPVNDGYGDKILPWLEPSVSFIDHVRVSQSRVLVHCLAGISRSATVAIAYVMRTTGLSSDDAYRFVKEKRPSISPNFNFLGQLLEYERGLRGSKWSSISIPQNCLGPPTPLPANSHERVPNDTPDDVRATGRPAASLCNGRGHSSSCSSSSCSSSSSSEGSGGGRVGPPVLMTSPPPSPERVHKYSLLKRSFSLNLRSTVYPAGGDSALTILTPTEDTAQALRGFCLRESPAGDGSDGEDGGGVARRPKKKLSPDESTPASPMAVFPRGQANGYCDAPWLPVSCDGVGAAGGVAPGLWDHYRLLSPSTPSTPPSPWESTPPPLPGPPLEFLPGAPTSPFVAPFPGPPPDSSLLPAKASHPRCARSPAADGRQSLDSPRLPVLGMASVSASGEDGKEAGACERVSAGKGKKQQEKVEPQPPSLLMCGGGAGAAPGAARPSGSCRPEEPPSVQRCGSEALELDESNVVGRATSADGAEVGATPGPNANPSLHSISKQSSLEAIQVL</sequence>
<feature type="domain" description="Tyrosine specific protein phosphatases" evidence="17">
    <location>
        <begin position="233"/>
        <end position="287"/>
    </location>
</feature>
<feature type="region of interest" description="Disordered" evidence="15">
    <location>
        <begin position="442"/>
        <end position="478"/>
    </location>
</feature>
<dbReference type="InterPro" id="IPR001763">
    <property type="entry name" value="Rhodanese-like_dom"/>
</dbReference>
<dbReference type="InterPro" id="IPR036873">
    <property type="entry name" value="Rhodanese-like_dom_sf"/>
</dbReference>
<dbReference type="PANTHER" id="PTHR10159">
    <property type="entry name" value="DUAL SPECIFICITY PROTEIN PHOSPHATASE"/>
    <property type="match status" value="1"/>
</dbReference>
<dbReference type="SUPFAM" id="SSF52821">
    <property type="entry name" value="Rhodanese/Cell cycle control phosphatase"/>
    <property type="match status" value="1"/>
</dbReference>
<comment type="subunit">
    <text evidence="4">Monomer.</text>
</comment>
<protein>
    <recommendedName>
        <fullName evidence="14">Dual specificity protein phosphatase 8</fullName>
        <ecNumber evidence="6">3.1.3.16</ecNumber>
        <ecNumber evidence="5">3.1.3.48</ecNumber>
    </recommendedName>
</protein>
<dbReference type="GO" id="GO:0017017">
    <property type="term" value="F:MAP kinase tyrosine/serine/threonine phosphatase activity"/>
    <property type="evidence" value="ECO:0007669"/>
    <property type="project" value="InterPro"/>
</dbReference>
<dbReference type="Proteomes" id="UP001318040">
    <property type="component" value="Chromosome 3"/>
</dbReference>
<evidence type="ECO:0000256" key="4">
    <source>
        <dbReference type="ARBA" id="ARBA00011245"/>
    </source>
</evidence>
<dbReference type="FunFam" id="3.40.250.10:FF:000020">
    <property type="entry name" value="Dual specificity protein phosphatase 8"/>
    <property type="match status" value="1"/>
</dbReference>
<evidence type="ECO:0000256" key="3">
    <source>
        <dbReference type="ARBA" id="ARBA00008601"/>
    </source>
</evidence>
<evidence type="ECO:0000256" key="11">
    <source>
        <dbReference type="ARBA" id="ARBA00047761"/>
    </source>
</evidence>
<dbReference type="GO" id="GO:0005737">
    <property type="term" value="C:cytoplasm"/>
    <property type="evidence" value="ECO:0007669"/>
    <property type="project" value="UniProtKB-SubCell"/>
</dbReference>
<dbReference type="PANTHER" id="PTHR10159:SF533">
    <property type="entry name" value="TYROSINE-PROTEIN PHOSPHATASE VHP-1"/>
    <property type="match status" value="1"/>
</dbReference>
<dbReference type="FunFam" id="3.90.190.10:FF:000044">
    <property type="entry name" value="Dual specificity protein phosphatase 8"/>
    <property type="match status" value="1"/>
</dbReference>
<dbReference type="GO" id="GO:0005634">
    <property type="term" value="C:nucleus"/>
    <property type="evidence" value="ECO:0007669"/>
    <property type="project" value="UniProtKB-SubCell"/>
</dbReference>
<evidence type="ECO:0000256" key="9">
    <source>
        <dbReference type="ARBA" id="ARBA00022912"/>
    </source>
</evidence>
<feature type="compositionally biased region" description="Polar residues" evidence="15">
    <location>
        <begin position="697"/>
        <end position="718"/>
    </location>
</feature>
<evidence type="ECO:0000313" key="20">
    <source>
        <dbReference type="RefSeq" id="XP_032827454.1"/>
    </source>
</evidence>
<dbReference type="GO" id="GO:0008330">
    <property type="term" value="F:protein tyrosine/threonine phosphatase activity"/>
    <property type="evidence" value="ECO:0007669"/>
    <property type="project" value="TreeGrafter"/>
</dbReference>
<dbReference type="RefSeq" id="XP_032827454.1">
    <property type="nucleotide sequence ID" value="XM_032971563.1"/>
</dbReference>
<dbReference type="SMART" id="SM00450">
    <property type="entry name" value="RHOD"/>
    <property type="match status" value="1"/>
</dbReference>
<feature type="compositionally biased region" description="Low complexity" evidence="15">
    <location>
        <begin position="358"/>
        <end position="373"/>
    </location>
</feature>
<dbReference type="GeneID" id="116952315"/>
<evidence type="ECO:0000259" key="17">
    <source>
        <dbReference type="PROSITE" id="PS50056"/>
    </source>
</evidence>
<evidence type="ECO:0000256" key="15">
    <source>
        <dbReference type="SAM" id="MobiDB-lite"/>
    </source>
</evidence>
<feature type="domain" description="Rhodanese" evidence="18">
    <location>
        <begin position="25"/>
        <end position="138"/>
    </location>
</feature>
<dbReference type="SMART" id="SM00195">
    <property type="entry name" value="DSPc"/>
    <property type="match status" value="1"/>
</dbReference>
<comment type="catalytic activity">
    <reaction evidence="12">
        <text>O-phospho-L-threonyl-[protein] + H2O = L-threonyl-[protein] + phosphate</text>
        <dbReference type="Rhea" id="RHEA:47004"/>
        <dbReference type="Rhea" id="RHEA-COMP:11060"/>
        <dbReference type="Rhea" id="RHEA-COMP:11605"/>
        <dbReference type="ChEBI" id="CHEBI:15377"/>
        <dbReference type="ChEBI" id="CHEBI:30013"/>
        <dbReference type="ChEBI" id="CHEBI:43474"/>
        <dbReference type="ChEBI" id="CHEBI:61977"/>
        <dbReference type="EC" id="3.1.3.16"/>
    </reaction>
</comment>
<feature type="compositionally biased region" description="Basic and acidic residues" evidence="15">
    <location>
        <begin position="329"/>
        <end position="343"/>
    </location>
</feature>
<evidence type="ECO:0000313" key="19">
    <source>
        <dbReference type="Proteomes" id="UP001318040"/>
    </source>
</evidence>
<organism evidence="19 20">
    <name type="scientific">Petromyzon marinus</name>
    <name type="common">Sea lamprey</name>
    <dbReference type="NCBI Taxonomy" id="7757"/>
    <lineage>
        <taxon>Eukaryota</taxon>
        <taxon>Metazoa</taxon>
        <taxon>Chordata</taxon>
        <taxon>Craniata</taxon>
        <taxon>Vertebrata</taxon>
        <taxon>Cyclostomata</taxon>
        <taxon>Hyperoartia</taxon>
        <taxon>Petromyzontiformes</taxon>
        <taxon>Petromyzontidae</taxon>
        <taxon>Petromyzon</taxon>
    </lineage>
</organism>
<evidence type="ECO:0000256" key="12">
    <source>
        <dbReference type="ARBA" id="ARBA00048336"/>
    </source>
</evidence>
<dbReference type="KEGG" id="pmrn:116952315"/>
<dbReference type="CDD" id="cd01446">
    <property type="entry name" value="DSP_MapKP"/>
    <property type="match status" value="1"/>
</dbReference>
<accession>A0AAJ7U0J1</accession>
<comment type="catalytic activity">
    <reaction evidence="11">
        <text>O-phospho-L-seryl-[protein] + H2O = L-seryl-[protein] + phosphate</text>
        <dbReference type="Rhea" id="RHEA:20629"/>
        <dbReference type="Rhea" id="RHEA-COMP:9863"/>
        <dbReference type="Rhea" id="RHEA-COMP:11604"/>
        <dbReference type="ChEBI" id="CHEBI:15377"/>
        <dbReference type="ChEBI" id="CHEBI:29999"/>
        <dbReference type="ChEBI" id="CHEBI:43474"/>
        <dbReference type="ChEBI" id="CHEBI:83421"/>
        <dbReference type="EC" id="3.1.3.16"/>
    </reaction>
</comment>
<dbReference type="PROSITE" id="PS50054">
    <property type="entry name" value="TYR_PHOSPHATASE_DUAL"/>
    <property type="match status" value="1"/>
</dbReference>
<dbReference type="PROSITE" id="PS00383">
    <property type="entry name" value="TYR_PHOSPHATASE_1"/>
    <property type="match status" value="1"/>
</dbReference>
<comment type="similarity">
    <text evidence="3">Belongs to the protein-tyrosine phosphatase family. Non-receptor class dual specificity subfamily.</text>
</comment>
<dbReference type="Pfam" id="PF00581">
    <property type="entry name" value="Rhodanese"/>
    <property type="match status" value="1"/>
</dbReference>
<dbReference type="GO" id="GO:0033550">
    <property type="term" value="F:MAP kinase tyrosine phosphatase activity"/>
    <property type="evidence" value="ECO:0007669"/>
    <property type="project" value="TreeGrafter"/>
</dbReference>
<dbReference type="Gene3D" id="3.40.250.10">
    <property type="entry name" value="Rhodanese-like domain"/>
    <property type="match status" value="1"/>
</dbReference>
<evidence type="ECO:0000256" key="6">
    <source>
        <dbReference type="ARBA" id="ARBA00013081"/>
    </source>
</evidence>
<dbReference type="SUPFAM" id="SSF52799">
    <property type="entry name" value="(Phosphotyrosine protein) phosphatases II"/>
    <property type="match status" value="1"/>
</dbReference>
<comment type="subcellular location">
    <subcellularLocation>
        <location evidence="2">Cytoplasm</location>
    </subcellularLocation>
    <subcellularLocation>
        <location evidence="1">Nucleus</location>
    </subcellularLocation>
</comment>
<dbReference type="InterPro" id="IPR000340">
    <property type="entry name" value="Dual-sp_phosphatase_cat-dom"/>
</dbReference>
<dbReference type="PROSITE" id="PS50056">
    <property type="entry name" value="TYR_PHOSPHATASE_2"/>
    <property type="match status" value="1"/>
</dbReference>
<dbReference type="GO" id="GO:0043409">
    <property type="term" value="P:negative regulation of MAPK cascade"/>
    <property type="evidence" value="ECO:0007669"/>
    <property type="project" value="TreeGrafter"/>
</dbReference>
<dbReference type="AlphaFoldDB" id="A0AAJ7U0J1"/>
<proteinExistence type="inferred from homology"/>
<dbReference type="EC" id="3.1.3.16" evidence="6"/>
<keyword evidence="9" id="KW-0904">Protein phosphatase</keyword>
<feature type="region of interest" description="Disordered" evidence="15">
    <location>
        <begin position="519"/>
        <end position="718"/>
    </location>
</feature>
<dbReference type="InterPro" id="IPR016130">
    <property type="entry name" value="Tyr_Pase_AS"/>
</dbReference>
<dbReference type="Pfam" id="PF00782">
    <property type="entry name" value="DSPc"/>
    <property type="match status" value="1"/>
</dbReference>
<gene>
    <name evidence="20" type="primary">LOC116952315</name>
</gene>
<dbReference type="Gene3D" id="3.90.190.10">
    <property type="entry name" value="Protein tyrosine phosphatase superfamily"/>
    <property type="match status" value="1"/>
</dbReference>
<keyword evidence="10" id="KW-0539">Nucleus</keyword>
<dbReference type="EC" id="3.1.3.48" evidence="5"/>
<evidence type="ECO:0000259" key="18">
    <source>
        <dbReference type="PROSITE" id="PS50206"/>
    </source>
</evidence>
<dbReference type="InterPro" id="IPR008343">
    <property type="entry name" value="MKP"/>
</dbReference>
<evidence type="ECO:0000256" key="2">
    <source>
        <dbReference type="ARBA" id="ARBA00004496"/>
    </source>
</evidence>
<dbReference type="PRINTS" id="PR01764">
    <property type="entry name" value="MAPKPHPHTASE"/>
</dbReference>